<name>A0A511KCP4_RHOTO</name>
<feature type="compositionally biased region" description="Polar residues" evidence="1">
    <location>
        <begin position="280"/>
        <end position="290"/>
    </location>
</feature>
<feature type="compositionally biased region" description="Low complexity" evidence="1">
    <location>
        <begin position="107"/>
        <end position="128"/>
    </location>
</feature>
<sequence length="625" mass="66299">MASTTYSATPQPPQRIRVVTHPPLAPLRAWLPLPQGGGPGTVADLLASVQGLVRDDRAFEAELQGFALLPDSPLSLLDPINDVLEIKLASDQPHLPAQAARDLASASRVPLPQSPSRQPSLSSSSATSSDDDKPEVLPAKRPVTHGETAIPNGRPTKRRRTSVSSSSSSSSSSDSDSDSSLPSDSSSSSSSSSSDSDSSSPNSQLHDSTTKVAATGLVPPGQGKHQTKKRNERKRKLRLAKAQEKARDVGADGLVGVAASATSVAPKASPKKAAIVEHASSATPEPTRSKPSLDPYAGFQPAPSASKPTHRSSPISSVSTGGEPGISRIGPGGGRNGRYKHSQHGTNEYYDSPQPAHPGARAPLPPPREMRSKSPEYRPTSPNVTFSTRPAHQSTDASPAPAASSTAPCAVPTSQPELPLATPKPSFIPPSKRPDLPPHVVVTKVDVEAKKWQPGVGRVIKGTSRDWVPVKAKEMDEVATGGAGEWKGWVEVEEVQRRWDGLRKVDRTQVQPGMRVATQIFELDRTTFQPTVSLKYGRLLPSSPDDSSTLRVQLHPSCLLRPIDADEPYDGADAAEDGGDEALYDEWAPKPKFGQDSLDLSPQEDAADPSVWEGEWDGADVRVVV</sequence>
<feature type="compositionally biased region" description="Low complexity" evidence="1">
    <location>
        <begin position="257"/>
        <end position="273"/>
    </location>
</feature>
<feature type="compositionally biased region" description="Polar residues" evidence="1">
    <location>
        <begin position="380"/>
        <end position="393"/>
    </location>
</feature>
<protein>
    <submittedName>
        <fullName evidence="2">Uncharacterized protein</fullName>
    </submittedName>
</protein>
<evidence type="ECO:0000256" key="1">
    <source>
        <dbReference type="SAM" id="MobiDB-lite"/>
    </source>
</evidence>
<accession>A0A511KCP4</accession>
<dbReference type="Proteomes" id="UP000321518">
    <property type="component" value="Unassembled WGS sequence"/>
</dbReference>
<comment type="caution">
    <text evidence="2">The sequence shown here is derived from an EMBL/GenBank/DDBJ whole genome shotgun (WGS) entry which is preliminary data.</text>
</comment>
<reference evidence="2 3" key="1">
    <citation type="submission" date="2019-07" db="EMBL/GenBank/DDBJ databases">
        <title>Rhodotorula toruloides NBRC10032 genome sequencing.</title>
        <authorList>
            <person name="Shida Y."/>
            <person name="Takaku H."/>
            <person name="Ogasawara W."/>
            <person name="Mori K."/>
        </authorList>
    </citation>
    <scope>NUCLEOTIDE SEQUENCE [LARGE SCALE GENOMIC DNA]</scope>
    <source>
        <strain evidence="2 3">NBRC10032</strain>
    </source>
</reference>
<feature type="region of interest" description="Disordered" evidence="1">
    <location>
        <begin position="562"/>
        <end position="614"/>
    </location>
</feature>
<feature type="region of interest" description="Disordered" evidence="1">
    <location>
        <begin position="97"/>
        <end position="437"/>
    </location>
</feature>
<dbReference type="EMBL" id="BJWK01000005">
    <property type="protein sequence ID" value="GEM08150.1"/>
    <property type="molecule type" value="Genomic_DNA"/>
</dbReference>
<feature type="compositionally biased region" description="Low complexity" evidence="1">
    <location>
        <begin position="162"/>
        <end position="200"/>
    </location>
</feature>
<dbReference type="OrthoDB" id="74813at2759"/>
<feature type="compositionally biased region" description="Basic residues" evidence="1">
    <location>
        <begin position="225"/>
        <end position="239"/>
    </location>
</feature>
<gene>
    <name evidence="2" type="ORF">Rt10032_c05g2167</name>
</gene>
<feature type="compositionally biased region" description="Polar residues" evidence="1">
    <location>
        <begin position="311"/>
        <end position="320"/>
    </location>
</feature>
<feature type="compositionally biased region" description="Acidic residues" evidence="1">
    <location>
        <begin position="565"/>
        <end position="584"/>
    </location>
</feature>
<feature type="compositionally biased region" description="Low complexity" evidence="1">
    <location>
        <begin position="394"/>
        <end position="414"/>
    </location>
</feature>
<feature type="compositionally biased region" description="Basic and acidic residues" evidence="1">
    <location>
        <begin position="241"/>
        <end position="250"/>
    </location>
</feature>
<evidence type="ECO:0000313" key="3">
    <source>
        <dbReference type="Proteomes" id="UP000321518"/>
    </source>
</evidence>
<feature type="compositionally biased region" description="Polar residues" evidence="1">
    <location>
        <begin position="201"/>
        <end position="212"/>
    </location>
</feature>
<organism evidence="2 3">
    <name type="scientific">Rhodotorula toruloides</name>
    <name type="common">Yeast</name>
    <name type="synonym">Rhodosporidium toruloides</name>
    <dbReference type="NCBI Taxonomy" id="5286"/>
    <lineage>
        <taxon>Eukaryota</taxon>
        <taxon>Fungi</taxon>
        <taxon>Dikarya</taxon>
        <taxon>Basidiomycota</taxon>
        <taxon>Pucciniomycotina</taxon>
        <taxon>Microbotryomycetes</taxon>
        <taxon>Sporidiobolales</taxon>
        <taxon>Sporidiobolaceae</taxon>
        <taxon>Rhodotorula</taxon>
    </lineage>
</organism>
<evidence type="ECO:0000313" key="2">
    <source>
        <dbReference type="EMBL" id="GEM08150.1"/>
    </source>
</evidence>
<proteinExistence type="predicted"/>
<dbReference type="AlphaFoldDB" id="A0A511KCP4"/>